<dbReference type="EMBL" id="JAZDDG010000001">
    <property type="protein sequence ID" value="MEE1974792.1"/>
    <property type="molecule type" value="Genomic_DNA"/>
</dbReference>
<accession>A0ABU7IPA6</accession>
<evidence type="ECO:0000256" key="1">
    <source>
        <dbReference type="SAM" id="Coils"/>
    </source>
</evidence>
<dbReference type="Pfam" id="PF11827">
    <property type="entry name" value="DUF3347"/>
    <property type="match status" value="1"/>
</dbReference>
<feature type="domain" description="DUF3347" evidence="2">
    <location>
        <begin position="57"/>
        <end position="127"/>
    </location>
</feature>
<sequence length="176" mass="19665">MKRVKTPFLAIIAICSLACKDGKKATTESSSAEAKVENQTQQMAGVTFKDESSSALFKDYQKLRKALVATAKEKAKIAAEEMKMNLGENQKEISFLTEELSQAEDVEKQRELFSEISQKVEPLFKGTIESGEMYKQFCPMAFEGKGGYWISDASEIRNPYFGNKMLTCGKVTETIK</sequence>
<dbReference type="RefSeq" id="WP_272649621.1">
    <property type="nucleotide sequence ID" value="NZ_JAZDDG010000001.1"/>
</dbReference>
<gene>
    <name evidence="3" type="ORF">V1I91_01840</name>
</gene>
<comment type="caution">
    <text evidence="3">The sequence shown here is derived from an EMBL/GenBank/DDBJ whole genome shotgun (WGS) entry which is preliminary data.</text>
</comment>
<name>A0ABU7IPA6_9FLAO</name>
<feature type="coiled-coil region" evidence="1">
    <location>
        <begin position="72"/>
        <end position="106"/>
    </location>
</feature>
<evidence type="ECO:0000313" key="3">
    <source>
        <dbReference type="EMBL" id="MEE1974792.1"/>
    </source>
</evidence>
<dbReference type="InterPro" id="IPR021782">
    <property type="entry name" value="DUF3347"/>
</dbReference>
<protein>
    <submittedName>
        <fullName evidence="3">DUF3347 domain-containing protein</fullName>
    </submittedName>
</protein>
<keyword evidence="1" id="KW-0175">Coiled coil</keyword>
<evidence type="ECO:0000259" key="2">
    <source>
        <dbReference type="Pfam" id="PF11827"/>
    </source>
</evidence>
<reference evidence="3 4" key="1">
    <citation type="submission" date="2024-01" db="EMBL/GenBank/DDBJ databases">
        <title>Maribacter spp. originated from different algae showed divergent polysaccharides utilization ability.</title>
        <authorList>
            <person name="Wang H."/>
            <person name="Wu Y."/>
        </authorList>
    </citation>
    <scope>NUCLEOTIDE SEQUENCE [LARGE SCALE GENOMIC DNA]</scope>
    <source>
        <strain evidence="3 4">PR1</strain>
    </source>
</reference>
<keyword evidence="4" id="KW-1185">Reference proteome</keyword>
<evidence type="ECO:0000313" key="4">
    <source>
        <dbReference type="Proteomes" id="UP001356308"/>
    </source>
</evidence>
<proteinExistence type="predicted"/>
<dbReference type="Proteomes" id="UP001356308">
    <property type="component" value="Unassembled WGS sequence"/>
</dbReference>
<organism evidence="3 4">
    <name type="scientific">Maribacter cobaltidurans</name>
    <dbReference type="NCBI Taxonomy" id="1178778"/>
    <lineage>
        <taxon>Bacteria</taxon>
        <taxon>Pseudomonadati</taxon>
        <taxon>Bacteroidota</taxon>
        <taxon>Flavobacteriia</taxon>
        <taxon>Flavobacteriales</taxon>
        <taxon>Flavobacteriaceae</taxon>
        <taxon>Maribacter</taxon>
    </lineage>
</organism>